<keyword evidence="3" id="KW-0713">Self-incompatibility</keyword>
<dbReference type="OrthoDB" id="1021836at2759"/>
<feature type="signal peptide" evidence="6">
    <location>
        <begin position="1"/>
        <end position="22"/>
    </location>
</feature>
<dbReference type="InterPro" id="IPR010264">
    <property type="entry name" value="Self-incomp_S1"/>
</dbReference>
<dbReference type="Proteomes" id="UP000030689">
    <property type="component" value="Unassembled WGS sequence"/>
</dbReference>
<dbReference type="GO" id="GO:0060320">
    <property type="term" value="P:rejection of self pollen"/>
    <property type="evidence" value="ECO:0007669"/>
    <property type="project" value="UniProtKB-KW"/>
</dbReference>
<dbReference type="STRING" id="72664.V4M042"/>
<comment type="subcellular location">
    <subcellularLocation>
        <location evidence="1">Secreted</location>
    </subcellularLocation>
</comment>
<evidence type="ECO:0000256" key="1">
    <source>
        <dbReference type="ARBA" id="ARBA00004613"/>
    </source>
</evidence>
<keyword evidence="4" id="KW-0964">Secreted</keyword>
<evidence type="ECO:0000256" key="3">
    <source>
        <dbReference type="ARBA" id="ARBA00022471"/>
    </source>
</evidence>
<organism evidence="7 8">
    <name type="scientific">Eutrema salsugineum</name>
    <name type="common">Saltwater cress</name>
    <name type="synonym">Sisymbrium salsugineum</name>
    <dbReference type="NCBI Taxonomy" id="72664"/>
    <lineage>
        <taxon>Eukaryota</taxon>
        <taxon>Viridiplantae</taxon>
        <taxon>Streptophyta</taxon>
        <taxon>Embryophyta</taxon>
        <taxon>Tracheophyta</taxon>
        <taxon>Spermatophyta</taxon>
        <taxon>Magnoliopsida</taxon>
        <taxon>eudicotyledons</taxon>
        <taxon>Gunneridae</taxon>
        <taxon>Pentapetalae</taxon>
        <taxon>rosids</taxon>
        <taxon>malvids</taxon>
        <taxon>Brassicales</taxon>
        <taxon>Brassicaceae</taxon>
        <taxon>Eutremeae</taxon>
        <taxon>Eutrema</taxon>
    </lineage>
</organism>
<evidence type="ECO:0000256" key="2">
    <source>
        <dbReference type="ARBA" id="ARBA00005581"/>
    </source>
</evidence>
<comment type="similarity">
    <text evidence="2">Belongs to the plant self-incompatibility (S1) protein family.</text>
</comment>
<dbReference type="AlphaFoldDB" id="V4M042"/>
<reference evidence="7 8" key="1">
    <citation type="journal article" date="2013" name="Front. Plant Sci.">
        <title>The Reference Genome of the Halophytic Plant Eutrema salsugineum.</title>
        <authorList>
            <person name="Yang R."/>
            <person name="Jarvis D.E."/>
            <person name="Chen H."/>
            <person name="Beilstein M.A."/>
            <person name="Grimwood J."/>
            <person name="Jenkins J."/>
            <person name="Shu S."/>
            <person name="Prochnik S."/>
            <person name="Xin M."/>
            <person name="Ma C."/>
            <person name="Schmutz J."/>
            <person name="Wing R.A."/>
            <person name="Mitchell-Olds T."/>
            <person name="Schumaker K.S."/>
            <person name="Wang X."/>
        </authorList>
    </citation>
    <scope>NUCLEOTIDE SEQUENCE [LARGE SCALE GENOMIC DNA]</scope>
</reference>
<keyword evidence="8" id="KW-1185">Reference proteome</keyword>
<gene>
    <name evidence="7" type="ORF">EUTSA_v10026501mg</name>
</gene>
<evidence type="ECO:0000256" key="5">
    <source>
        <dbReference type="ARBA" id="ARBA00022729"/>
    </source>
</evidence>
<dbReference type="Gramene" id="ESQ56330">
    <property type="protein sequence ID" value="ESQ56330"/>
    <property type="gene ID" value="EUTSA_v10026501mg"/>
</dbReference>
<dbReference type="KEGG" id="eus:EUTSA_v10026501mg"/>
<dbReference type="EMBL" id="KI517384">
    <property type="protein sequence ID" value="ESQ56330.1"/>
    <property type="molecule type" value="Genomic_DNA"/>
</dbReference>
<dbReference type="GO" id="GO:0005576">
    <property type="term" value="C:extracellular region"/>
    <property type="evidence" value="ECO:0007669"/>
    <property type="project" value="UniProtKB-SubCell"/>
</dbReference>
<dbReference type="Pfam" id="PF05938">
    <property type="entry name" value="Self-incomp_S1"/>
    <property type="match status" value="1"/>
</dbReference>
<evidence type="ECO:0000256" key="4">
    <source>
        <dbReference type="ARBA" id="ARBA00022525"/>
    </source>
</evidence>
<evidence type="ECO:0000256" key="6">
    <source>
        <dbReference type="SAM" id="SignalP"/>
    </source>
</evidence>
<proteinExistence type="inferred from homology"/>
<keyword evidence="5 6" id="KW-0732">Signal</keyword>
<sequence length="147" mass="17419">MKFFLVFLLVTVTYFGQKEVHGFFPPLKCKDNHIVFHNKLRPGSILEINCLEPRVARPYLRHFHRLGFNENPYKIILEWQSLSGKFTVKCNLSHGPNQKFYYNDLQAYSDKASRCGQLRSWIAKVDGIWFTEKYAKPEGWVFGWKTR</sequence>
<protein>
    <submittedName>
        <fullName evidence="7">Uncharacterized protein</fullName>
    </submittedName>
</protein>
<name>V4M042_EUTSA</name>
<evidence type="ECO:0000313" key="7">
    <source>
        <dbReference type="EMBL" id="ESQ56330.1"/>
    </source>
</evidence>
<accession>V4M042</accession>
<evidence type="ECO:0000313" key="8">
    <source>
        <dbReference type="Proteomes" id="UP000030689"/>
    </source>
</evidence>
<feature type="chain" id="PRO_5036461663" evidence="6">
    <location>
        <begin position="23"/>
        <end position="147"/>
    </location>
</feature>